<sequence length="379" mass="43068">MRKILFFIIFFISTAAYAATATIEQLPKLPEGTALFESEKTFGRRGKLGGFALKPSKYGIFYDDKQGGAIKMMYLKPNDKTFCGTYVILMADLSNYASLTFMVKGKTGNEAFEIGLNDTISNKREDAVMVGSIYRYLPEGATTEWQKVVISLADFYGSDMHKVYSLIFHYNEIGTGAFWIKDIQFHTEHLFNIEDEIYKKGYLLLDNFDHNDLNLLGRKTNTYKKLPSICESERAEDAFLGGKERALKLIYDKQSTGWAGYFTLLNQIDGEYFDLSKYKDVSFMIKGAKGGETFQIGMADRNWINIGDSLKAGQIEDFLPGGVTTDWKEVTIPLSKFGSLDFTQMGSFVIDFNKKQKGVIYIDNLRFTLKTKEELLAEW</sequence>
<dbReference type="InterPro" id="IPR008979">
    <property type="entry name" value="Galactose-bd-like_sf"/>
</dbReference>
<dbReference type="Proteomes" id="UP000231267">
    <property type="component" value="Unassembled WGS sequence"/>
</dbReference>
<dbReference type="Gene3D" id="2.60.120.430">
    <property type="entry name" value="Galactose-binding lectin"/>
    <property type="match status" value="2"/>
</dbReference>
<accession>A0A2J0LFJ1</accession>
<dbReference type="EMBL" id="PFGP01000051">
    <property type="protein sequence ID" value="PIW66611.1"/>
    <property type="molecule type" value="Genomic_DNA"/>
</dbReference>
<keyword evidence="1" id="KW-0732">Signal</keyword>
<protein>
    <recommendedName>
        <fullName evidence="2">Carbohydrate binding domain-containing protein</fullName>
    </recommendedName>
</protein>
<feature type="domain" description="Carbohydrate binding" evidence="2">
    <location>
        <begin position="93"/>
        <end position="185"/>
    </location>
</feature>
<organism evidence="3 4">
    <name type="scientific">Candidatus Taenaricola geysiri</name>
    <dbReference type="NCBI Taxonomy" id="1974752"/>
    <lineage>
        <taxon>Bacteria</taxon>
        <taxon>Pseudomonadati</taxon>
        <taxon>Candidatus Omnitrophota</taxon>
        <taxon>Candidatus Taenaricola</taxon>
    </lineage>
</organism>
<gene>
    <name evidence="3" type="ORF">COW11_02400</name>
</gene>
<reference evidence="3 4" key="1">
    <citation type="submission" date="2017-09" db="EMBL/GenBank/DDBJ databases">
        <title>Depth-based differentiation of microbial function through sediment-hosted aquifers and enrichment of novel symbionts in the deep terrestrial subsurface.</title>
        <authorList>
            <person name="Probst A.J."/>
            <person name="Ladd B."/>
            <person name="Jarett J.K."/>
            <person name="Geller-Mcgrath D.E."/>
            <person name="Sieber C.M."/>
            <person name="Emerson J.B."/>
            <person name="Anantharaman K."/>
            <person name="Thomas B.C."/>
            <person name="Malmstrom R."/>
            <person name="Stieglmeier M."/>
            <person name="Klingl A."/>
            <person name="Woyke T."/>
            <person name="Ryan C.M."/>
            <person name="Banfield J.F."/>
        </authorList>
    </citation>
    <scope>NUCLEOTIDE SEQUENCE [LARGE SCALE GENOMIC DNA]</scope>
    <source>
        <strain evidence="3">CG12_big_fil_rev_8_21_14_0_65_43_15</strain>
    </source>
</reference>
<name>A0A2J0LFJ1_9BACT</name>
<dbReference type="Pfam" id="PF21582">
    <property type="entry name" value="CBM30"/>
    <property type="match status" value="2"/>
</dbReference>
<dbReference type="AlphaFoldDB" id="A0A2J0LFJ1"/>
<evidence type="ECO:0000313" key="3">
    <source>
        <dbReference type="EMBL" id="PIW66611.1"/>
    </source>
</evidence>
<comment type="caution">
    <text evidence="3">The sequence shown here is derived from an EMBL/GenBank/DDBJ whole genome shotgun (WGS) entry which is preliminary data.</text>
</comment>
<evidence type="ECO:0000259" key="2">
    <source>
        <dbReference type="Pfam" id="PF21582"/>
    </source>
</evidence>
<proteinExistence type="predicted"/>
<feature type="signal peptide" evidence="1">
    <location>
        <begin position="1"/>
        <end position="18"/>
    </location>
</feature>
<feature type="domain" description="Carbohydrate binding" evidence="2">
    <location>
        <begin position="272"/>
        <end position="368"/>
    </location>
</feature>
<dbReference type="InterPro" id="IPR048758">
    <property type="entry name" value="CBM30"/>
</dbReference>
<dbReference type="SUPFAM" id="SSF49785">
    <property type="entry name" value="Galactose-binding domain-like"/>
    <property type="match status" value="2"/>
</dbReference>
<feature type="chain" id="PRO_5014440435" description="Carbohydrate binding domain-containing protein" evidence="1">
    <location>
        <begin position="19"/>
        <end position="379"/>
    </location>
</feature>
<evidence type="ECO:0000256" key="1">
    <source>
        <dbReference type="SAM" id="SignalP"/>
    </source>
</evidence>
<evidence type="ECO:0000313" key="4">
    <source>
        <dbReference type="Proteomes" id="UP000231267"/>
    </source>
</evidence>